<dbReference type="InterPro" id="IPR036393">
    <property type="entry name" value="AceGlu_kinase-like_sf"/>
</dbReference>
<dbReference type="GO" id="GO:0005524">
    <property type="term" value="F:ATP binding"/>
    <property type="evidence" value="ECO:0007669"/>
    <property type="project" value="UniProtKB-KW"/>
</dbReference>
<feature type="domain" description="Aspartate/glutamate/uridylate kinase" evidence="5">
    <location>
        <begin position="11"/>
        <end position="237"/>
    </location>
</feature>
<proteinExistence type="predicted"/>
<evidence type="ECO:0000259" key="5">
    <source>
        <dbReference type="Pfam" id="PF00696"/>
    </source>
</evidence>
<dbReference type="Gene3D" id="3.40.1160.10">
    <property type="entry name" value="Acetylglutamate kinase-like"/>
    <property type="match status" value="1"/>
</dbReference>
<name>A0A0S1SJY8_9BACT</name>
<evidence type="ECO:0000313" key="6">
    <source>
        <dbReference type="EMBL" id="ALM13440.1"/>
    </source>
</evidence>
<dbReference type="AlphaFoldDB" id="A0A0S1SJY8"/>
<accession>A0A0S1SIN1</accession>
<dbReference type="InterPro" id="IPR001057">
    <property type="entry name" value="Glu/AcGlu_kinase"/>
</dbReference>
<evidence type="ECO:0000256" key="2">
    <source>
        <dbReference type="ARBA" id="ARBA00022741"/>
    </source>
</evidence>
<dbReference type="GO" id="GO:0004349">
    <property type="term" value="F:glutamate 5-kinase activity"/>
    <property type="evidence" value="ECO:0007669"/>
    <property type="project" value="TreeGrafter"/>
</dbReference>
<dbReference type="PANTHER" id="PTHR43654">
    <property type="entry name" value="GLUTAMATE 5-KINASE"/>
    <property type="match status" value="1"/>
</dbReference>
<keyword evidence="1" id="KW-0808">Transferase</keyword>
<accession>A0A0S1SJY8</accession>
<keyword evidence="4" id="KW-0067">ATP-binding</keyword>
<evidence type="ECO:0000256" key="1">
    <source>
        <dbReference type="ARBA" id="ARBA00022679"/>
    </source>
</evidence>
<sequence>MHHHRNAIDTAAVKIGSDGLTTSENHLDKMAVSSVAQQLAIVRKQIARLGLISSGAATTGRDIYGVEKCDDEDLATLQMYASAGQPMLFAEYLKELQAHGCIANQILVTHSDMDSRLRRRNLSHTLQKIFSSQIPSIPIFNENDTVAVREFRFDNDQLAGDVAQLIGARRVLFLTSVPGILRDLQDENSLIHEIPYGSTEHRRFLNGSSSKNGRGGMKSKDRVATMLARHGIESVIAYAHEADVIPRVLIDDEPIGTRYLAAHE</sequence>
<dbReference type="EMBL" id="CP013065">
    <property type="protein sequence ID" value="ALM13440.1"/>
    <property type="molecule type" value="Genomic_DNA"/>
</dbReference>
<reference evidence="6 7" key="2">
    <citation type="journal article" date="2016" name="PeerJ">
        <title>Analysis of five complete genome sequences for members of the class Peribacteria in the recently recognized Peregrinibacteria bacterial phylum.</title>
        <authorList>
            <person name="Anantharaman K."/>
            <person name="Brown C.T."/>
            <person name="Burstein D."/>
            <person name="Castelle C.J."/>
            <person name="Probst A.J."/>
            <person name="Thomas B.C."/>
            <person name="Williams K.H."/>
            <person name="Banfield J.F."/>
        </authorList>
    </citation>
    <scope>NUCLEOTIDE SEQUENCE [LARGE SCALE GENOMIC DNA]</scope>
    <source>
        <strain evidence="6">RIFOXYD1_FULL_PER-ii_59_16</strain>
    </source>
</reference>
<accession>A0A0S1SX52</accession>
<dbReference type="Pfam" id="PF00696">
    <property type="entry name" value="AA_kinase"/>
    <property type="match status" value="1"/>
</dbReference>
<evidence type="ECO:0000256" key="3">
    <source>
        <dbReference type="ARBA" id="ARBA00022777"/>
    </source>
</evidence>
<dbReference type="PRINTS" id="PR00474">
    <property type="entry name" value="GLU5KINASE"/>
</dbReference>
<keyword evidence="2" id="KW-0547">Nucleotide-binding</keyword>
<keyword evidence="3 6" id="KW-0418">Kinase</keyword>
<dbReference type="SUPFAM" id="SSF53633">
    <property type="entry name" value="Carbamate kinase-like"/>
    <property type="match status" value="1"/>
</dbReference>
<dbReference type="GO" id="GO:0005829">
    <property type="term" value="C:cytosol"/>
    <property type="evidence" value="ECO:0007669"/>
    <property type="project" value="TreeGrafter"/>
</dbReference>
<dbReference type="KEGG" id="prf:PeribacterA2_0767"/>
<protein>
    <submittedName>
        <fullName evidence="6">Glutamate 5-kinase</fullName>
    </submittedName>
</protein>
<dbReference type="PANTHER" id="PTHR43654:SF1">
    <property type="entry name" value="ISOPENTENYL PHOSPHATE KINASE"/>
    <property type="match status" value="1"/>
</dbReference>
<dbReference type="InterPro" id="IPR001048">
    <property type="entry name" value="Asp/Glu/Uridylate_kinase"/>
</dbReference>
<accession>A0A0S1SN77</accession>
<evidence type="ECO:0000256" key="4">
    <source>
        <dbReference type="ARBA" id="ARBA00022840"/>
    </source>
</evidence>
<accession>A0A0S1SUQ4</accession>
<dbReference type="Proteomes" id="UP000069135">
    <property type="component" value="Chromosome"/>
</dbReference>
<evidence type="ECO:0000313" key="7">
    <source>
        <dbReference type="Proteomes" id="UP000069135"/>
    </source>
</evidence>
<dbReference type="STRING" id="1735162.PeribacterB2_0769"/>
<organism evidence="6 7">
    <name type="scientific">Candidatus Peribacter riflensis</name>
    <dbReference type="NCBI Taxonomy" id="1735162"/>
    <lineage>
        <taxon>Bacteria</taxon>
        <taxon>Candidatus Peregrinibacteriota</taxon>
        <taxon>Candidatus Peribacteria</taxon>
        <taxon>Candidatus Peribacterales</taxon>
        <taxon>Candidatus Peribacteraceae</taxon>
        <taxon>Candidatus Peribacter</taxon>
    </lineage>
</organism>
<gene>
    <name evidence="6" type="ORF">PeribacterD1_0769</name>
</gene>
<reference evidence="7" key="1">
    <citation type="submission" date="2015-10" db="EMBL/GenBank/DDBJ databases">
        <title>Analysis of five complete genome sequences for members of the class Peribacteria in the recently recognized Peregrinibacteria bacterial phylum.</title>
        <authorList>
            <person name="Anantharaman K."/>
            <person name="Brown C.T."/>
            <person name="Burstein D."/>
            <person name="Castelle C.J."/>
            <person name="Probst A.J."/>
            <person name="Thomas B.C."/>
            <person name="Williams K.H."/>
            <person name="Banfield J.F."/>
        </authorList>
    </citation>
    <scope>NUCLEOTIDE SEQUENCE [LARGE SCALE GENOMIC DNA]</scope>
</reference>